<evidence type="ECO:0000313" key="1">
    <source>
        <dbReference type="EMBL" id="GGZ72154.1"/>
    </source>
</evidence>
<dbReference type="Proteomes" id="UP000643403">
    <property type="component" value="Unassembled WGS sequence"/>
</dbReference>
<name>A0ABQ3CBX6_9GAMM</name>
<organism evidence="1 2">
    <name type="scientific">Cognatilysobacter xinjiangensis</name>
    <dbReference type="NCBI Taxonomy" id="546892"/>
    <lineage>
        <taxon>Bacteria</taxon>
        <taxon>Pseudomonadati</taxon>
        <taxon>Pseudomonadota</taxon>
        <taxon>Gammaproteobacteria</taxon>
        <taxon>Lysobacterales</taxon>
        <taxon>Lysobacteraceae</taxon>
        <taxon>Cognatilysobacter</taxon>
    </lineage>
</organism>
<comment type="caution">
    <text evidence="1">The sequence shown here is derived from an EMBL/GenBank/DDBJ whole genome shotgun (WGS) entry which is preliminary data.</text>
</comment>
<dbReference type="EMBL" id="BMXY01000005">
    <property type="protein sequence ID" value="GGZ72154.1"/>
    <property type="molecule type" value="Genomic_DNA"/>
</dbReference>
<sequence length="147" mass="15834">MAHVDVLLSDLAPAKGQAFEDVSFVPKKDSDAAAVLGWKLAMSPPVVQRAGERSWLVIANAEGLALARACVPRGEWAATHISCIYCKDTQSAGLTAADASTAVDVCLKRATYKADRAIRARLRKQFGIQLRRHALRVMPLLAAGQRP</sequence>
<gene>
    <name evidence="1" type="ORF">GCM10008101_28020</name>
</gene>
<accession>A0ABQ3CBX6</accession>
<proteinExistence type="predicted"/>
<protein>
    <submittedName>
        <fullName evidence="1">Uncharacterized protein</fullName>
    </submittedName>
</protein>
<keyword evidence="2" id="KW-1185">Reference proteome</keyword>
<reference evidence="2" key="1">
    <citation type="journal article" date="2019" name="Int. J. Syst. Evol. Microbiol.">
        <title>The Global Catalogue of Microorganisms (GCM) 10K type strain sequencing project: providing services to taxonomists for standard genome sequencing and annotation.</title>
        <authorList>
            <consortium name="The Broad Institute Genomics Platform"/>
            <consortium name="The Broad Institute Genome Sequencing Center for Infectious Disease"/>
            <person name="Wu L."/>
            <person name="Ma J."/>
        </authorList>
    </citation>
    <scope>NUCLEOTIDE SEQUENCE [LARGE SCALE GENOMIC DNA]</scope>
    <source>
        <strain evidence="2">KCTC 22558</strain>
    </source>
</reference>
<evidence type="ECO:0000313" key="2">
    <source>
        <dbReference type="Proteomes" id="UP000643403"/>
    </source>
</evidence>